<keyword evidence="7" id="KW-0460">Magnesium</keyword>
<feature type="binding site" evidence="7">
    <location>
        <position position="79"/>
    </location>
    <ligand>
        <name>Mg(2+)</name>
        <dbReference type="ChEBI" id="CHEBI:18420"/>
    </ligand>
</feature>
<evidence type="ECO:0000256" key="5">
    <source>
        <dbReference type="ARBA" id="ARBA00022801"/>
    </source>
</evidence>
<dbReference type="SUPFAM" id="SSF141734">
    <property type="entry name" value="HisI-like"/>
    <property type="match status" value="1"/>
</dbReference>
<keyword evidence="7" id="KW-0862">Zinc</keyword>
<dbReference type="PANTHER" id="PTHR42945:SF1">
    <property type="entry name" value="HISTIDINE BIOSYNTHESIS BIFUNCTIONAL PROTEIN HIS7"/>
    <property type="match status" value="1"/>
</dbReference>
<dbReference type="RefSeq" id="WP_129210600.1">
    <property type="nucleotide sequence ID" value="NZ_CP026512.1"/>
</dbReference>
<comment type="pathway">
    <text evidence="2 7">Amino-acid biosynthesis; L-histidine biosynthesis; L-histidine from 5-phospho-alpha-D-ribose 1-diphosphate: step 3/9.</text>
</comment>
<comment type="similarity">
    <text evidence="7">Belongs to the PRA-CH family.</text>
</comment>
<comment type="subunit">
    <text evidence="7">Homodimer.</text>
</comment>
<dbReference type="NCBIfam" id="NF000768">
    <property type="entry name" value="PRK00051.1"/>
    <property type="match status" value="1"/>
</dbReference>
<evidence type="ECO:0000313" key="9">
    <source>
        <dbReference type="EMBL" id="QAX81542.1"/>
    </source>
</evidence>
<keyword evidence="5 7" id="KW-0378">Hydrolase</keyword>
<dbReference type="InterPro" id="IPR026660">
    <property type="entry name" value="PRA-CH"/>
</dbReference>
<comment type="cofactor">
    <cofactor evidence="7">
        <name>Zn(2+)</name>
        <dbReference type="ChEBI" id="CHEBI:29105"/>
    </cofactor>
    <text evidence="7">Binds 1 zinc ion per subunit.</text>
</comment>
<evidence type="ECO:0000313" key="10">
    <source>
        <dbReference type="Proteomes" id="UP000288953"/>
    </source>
</evidence>
<evidence type="ECO:0000256" key="2">
    <source>
        <dbReference type="ARBA" id="ARBA00005169"/>
    </source>
</evidence>
<evidence type="ECO:0000256" key="6">
    <source>
        <dbReference type="ARBA" id="ARBA00023102"/>
    </source>
</evidence>
<organism evidence="9 10">
    <name type="scientific">Candidatus Pseudomonas adelgestsugas</name>
    <dbReference type="NCBI Taxonomy" id="1302376"/>
    <lineage>
        <taxon>Bacteria</taxon>
        <taxon>Pseudomonadati</taxon>
        <taxon>Pseudomonadota</taxon>
        <taxon>Gammaproteobacteria</taxon>
        <taxon>Pseudomonadales</taxon>
        <taxon>Pseudomonadaceae</taxon>
        <taxon>Pseudomonas</taxon>
    </lineage>
</organism>
<evidence type="ECO:0000256" key="3">
    <source>
        <dbReference type="ARBA" id="ARBA00022490"/>
    </source>
</evidence>
<dbReference type="Proteomes" id="UP000288953">
    <property type="component" value="Chromosome"/>
</dbReference>
<feature type="binding site" evidence="7">
    <location>
        <position position="81"/>
    </location>
    <ligand>
        <name>Mg(2+)</name>
        <dbReference type="ChEBI" id="CHEBI:18420"/>
    </ligand>
</feature>
<keyword evidence="4 7" id="KW-0028">Amino-acid biosynthesis</keyword>
<keyword evidence="3 7" id="KW-0963">Cytoplasm</keyword>
<feature type="binding site" evidence="7">
    <location>
        <position position="104"/>
    </location>
    <ligand>
        <name>Zn(2+)</name>
        <dbReference type="ChEBI" id="CHEBI:29105"/>
        <note>ligand shared between dimeric partners</note>
    </ligand>
</feature>
<reference evidence="9 10" key="1">
    <citation type="journal article" date="2018" name="Genome Biol. Evol.">
        <title>Partnering With a Pest: Genomes of Hemlock Woolly Adelgid Symbionts Reveal Atypical Nutritional Provisioning Patterns in Dual-Obligate Bacteria.</title>
        <authorList>
            <person name="Weglarz K.M."/>
            <person name="Havill N.P."/>
            <person name="Burke G.R."/>
            <person name="von Dohlen C.D."/>
        </authorList>
    </citation>
    <scope>NUCLEOTIDE SEQUENCE [LARGE SCALE GENOMIC DNA]</scope>
    <source>
        <strain evidence="9 10">HWA_ENA</strain>
    </source>
</reference>
<dbReference type="EMBL" id="CP026512">
    <property type="protein sequence ID" value="QAX81542.1"/>
    <property type="molecule type" value="Genomic_DNA"/>
</dbReference>
<dbReference type="Gene3D" id="3.10.20.810">
    <property type="entry name" value="Phosphoribosyl-AMP cyclohydrolase"/>
    <property type="match status" value="1"/>
</dbReference>
<evidence type="ECO:0000256" key="1">
    <source>
        <dbReference type="ARBA" id="ARBA00000024"/>
    </source>
</evidence>
<dbReference type="EC" id="3.5.4.19" evidence="7"/>
<sequence>MQNWLNTIHWDSNDNGLVPAITQDYKTGHVLMMAWINREALCLTAAEQRVTYWSRSRGKLWRKGEQSGYMQILREMRIDCDADVVIFQVEQIGDIACHTGRYSCFYRVLENNTWKTVEPVLKDPNTIYSTGT</sequence>
<keyword evidence="6 7" id="KW-0368">Histidine biosynthesis</keyword>
<protein>
    <recommendedName>
        <fullName evidence="7">Phosphoribosyl-AMP cyclohydrolase</fullName>
        <shortName evidence="7">PRA-CH</shortName>
        <ecNumber evidence="7">3.5.4.19</ecNumber>
    </recommendedName>
</protein>
<dbReference type="Pfam" id="PF01502">
    <property type="entry name" value="PRA-CH"/>
    <property type="match status" value="1"/>
</dbReference>
<evidence type="ECO:0000256" key="7">
    <source>
        <dbReference type="HAMAP-Rule" id="MF_01021"/>
    </source>
</evidence>
<proteinExistence type="inferred from homology"/>
<keyword evidence="10" id="KW-1185">Reference proteome</keyword>
<evidence type="ECO:0000256" key="4">
    <source>
        <dbReference type="ARBA" id="ARBA00022605"/>
    </source>
</evidence>
<comment type="function">
    <text evidence="7">Catalyzes the hydrolysis of the adenine ring of phosphoribosyl-AMP.</text>
</comment>
<comment type="catalytic activity">
    <reaction evidence="1 7">
        <text>1-(5-phospho-beta-D-ribosyl)-5'-AMP + H2O = 1-(5-phospho-beta-D-ribosyl)-5-[(5-phospho-beta-D-ribosylamino)methylideneamino]imidazole-4-carboxamide</text>
        <dbReference type="Rhea" id="RHEA:20049"/>
        <dbReference type="ChEBI" id="CHEBI:15377"/>
        <dbReference type="ChEBI" id="CHEBI:58435"/>
        <dbReference type="ChEBI" id="CHEBI:59457"/>
        <dbReference type="EC" id="3.5.4.19"/>
    </reaction>
</comment>
<dbReference type="InterPro" id="IPR038019">
    <property type="entry name" value="PRib_AMP_CycHydrolase_sf"/>
</dbReference>
<evidence type="ECO:0000259" key="8">
    <source>
        <dbReference type="Pfam" id="PF01502"/>
    </source>
</evidence>
<comment type="cofactor">
    <cofactor evidence="7">
        <name>Mg(2+)</name>
        <dbReference type="ChEBI" id="CHEBI:18420"/>
    </cofactor>
    <text evidence="7">Binds 1 Mg(2+) ion per subunit.</text>
</comment>
<comment type="subcellular location">
    <subcellularLocation>
        <location evidence="7">Cytoplasm</location>
    </subcellularLocation>
</comment>
<name>A0ABX5R7C2_9PSED</name>
<dbReference type="HAMAP" id="MF_01021">
    <property type="entry name" value="HisI"/>
    <property type="match status" value="1"/>
</dbReference>
<feature type="binding site" evidence="7">
    <location>
        <position position="97"/>
    </location>
    <ligand>
        <name>Zn(2+)</name>
        <dbReference type="ChEBI" id="CHEBI:29105"/>
        <note>ligand shared between dimeric partners</note>
    </ligand>
</feature>
<feature type="domain" description="Phosphoribosyl-AMP cyclohydrolase" evidence="8">
    <location>
        <begin position="32"/>
        <end position="106"/>
    </location>
</feature>
<accession>A0ABX5R7C2</accession>
<dbReference type="InterPro" id="IPR002496">
    <property type="entry name" value="PRib_AMP_CycHydrolase_dom"/>
</dbReference>
<gene>
    <name evidence="7" type="primary">hisI</name>
    <name evidence="9" type="ORF">C3B55_00176</name>
</gene>
<dbReference type="PANTHER" id="PTHR42945">
    <property type="entry name" value="HISTIDINE BIOSYNTHESIS BIFUNCTIONAL PROTEIN"/>
    <property type="match status" value="1"/>
</dbReference>
<keyword evidence="7" id="KW-0479">Metal-binding</keyword>
<feature type="binding site" evidence="7">
    <location>
        <position position="80"/>
    </location>
    <ligand>
        <name>Zn(2+)</name>
        <dbReference type="ChEBI" id="CHEBI:29105"/>
        <note>ligand shared between dimeric partners</note>
    </ligand>
</feature>
<feature type="binding site" evidence="7">
    <location>
        <position position="83"/>
    </location>
    <ligand>
        <name>Mg(2+)</name>
        <dbReference type="ChEBI" id="CHEBI:18420"/>
    </ligand>
</feature>